<dbReference type="HOGENOM" id="CLU_1978808_0_0_5"/>
<dbReference type="STRING" id="658172.CKC_03640"/>
<reference evidence="2" key="1">
    <citation type="submission" date="2010-11" db="EMBL/GenBank/DDBJ databases">
        <title>Complete genome sequence of Candidatus Liberibacter solanacearum CLso-ZC1.</title>
        <authorList>
            <person name="Lin H."/>
            <person name="Doddapaneni H.V."/>
            <person name="Lou B."/>
            <person name="Civerolo E.L."/>
            <person name="Chen C."/>
            <person name="Duan Y."/>
            <person name="Zhou L."/>
            <person name="Glynn J."/>
        </authorList>
    </citation>
    <scope>NUCLEOTIDE SEQUENCE [LARGE SCALE GENOMIC DNA]</scope>
    <source>
        <strain evidence="2">CLso-ZC1</strain>
    </source>
</reference>
<evidence type="ECO:0000313" key="1">
    <source>
        <dbReference type="EMBL" id="ADR52477.1"/>
    </source>
</evidence>
<evidence type="ECO:0000313" key="2">
    <source>
        <dbReference type="Proteomes" id="UP000007038"/>
    </source>
</evidence>
<dbReference type="AlphaFoldDB" id="E4UBH1"/>
<sequence length="126" mass="15186">MKLQFKKDKRIFYSVIAISTILSSCDNHIDSNKMLKDKMKFDIILKEFKKYPKDIQEKIEHIEKKKDDLRNEITEDYRVLRGKLMATNKEHRDEDKIMNDDQFNSRIESIKKCDEQIEELKNSVKD</sequence>
<dbReference type="RefSeq" id="WP_013462133.1">
    <property type="nucleotide sequence ID" value="NC_014774.1"/>
</dbReference>
<name>E4UBH1_LIBSC</name>
<dbReference type="KEGG" id="lso:CKC_03640"/>
<gene>
    <name evidence="1" type="ordered locus">CKC_03640</name>
</gene>
<reference evidence="1 2" key="3">
    <citation type="journal article" date="2011" name="PLoS ONE">
        <title>The Complete Genome Sequence of 'Candidatus Liberibacter solanacearum', the Bacterium Associated with Potato Zebra Chip Disease.</title>
        <authorList>
            <person name="Lin H."/>
            <person name="Lou B."/>
            <person name="Glynn J.M."/>
            <person name="Doddapaneni H."/>
            <person name="Civerolo E.L."/>
            <person name="Chen C."/>
            <person name="Duan Y."/>
            <person name="Zhou L."/>
            <person name="Vahling C.M."/>
        </authorList>
    </citation>
    <scope>NUCLEOTIDE SEQUENCE [LARGE SCALE GENOMIC DNA]</scope>
    <source>
        <strain evidence="1 2">CLso-ZC1</strain>
    </source>
</reference>
<dbReference type="GeneID" id="96886192"/>
<evidence type="ECO:0008006" key="3">
    <source>
        <dbReference type="Google" id="ProtNLM"/>
    </source>
</evidence>
<reference key="2">
    <citation type="submission" date="2010-11" db="EMBL/GenBank/DDBJ databases">
        <authorList>
            <person name="Lin H."/>
            <person name="Doddapaneni H.V."/>
            <person name="Lou B."/>
            <person name="Civerolo E.L."/>
            <person name="Chen C."/>
            <person name="Duan Y."/>
            <person name="Zhou L."/>
            <person name="Glynn J."/>
        </authorList>
    </citation>
    <scope>NUCLEOTIDE SEQUENCE</scope>
    <source>
        <strain>CLso-ZC1</strain>
    </source>
</reference>
<proteinExistence type="predicted"/>
<dbReference type="EMBL" id="CP002371">
    <property type="protein sequence ID" value="ADR52477.1"/>
    <property type="molecule type" value="Genomic_DNA"/>
</dbReference>
<organism evidence="1 2">
    <name type="scientific">Liberibacter solanacearum (strain CLso-ZC1)</name>
    <dbReference type="NCBI Taxonomy" id="658172"/>
    <lineage>
        <taxon>Bacteria</taxon>
        <taxon>Pseudomonadati</taxon>
        <taxon>Pseudomonadota</taxon>
        <taxon>Alphaproteobacteria</taxon>
        <taxon>Hyphomicrobiales</taxon>
        <taxon>Rhizobiaceae</taxon>
        <taxon>Liberibacter</taxon>
    </lineage>
</organism>
<dbReference type="PROSITE" id="PS51257">
    <property type="entry name" value="PROKAR_LIPOPROTEIN"/>
    <property type="match status" value="1"/>
</dbReference>
<dbReference type="Proteomes" id="UP000007038">
    <property type="component" value="Chromosome"/>
</dbReference>
<protein>
    <recommendedName>
        <fullName evidence="3">Lipoprotein</fullName>
    </recommendedName>
</protein>
<accession>E4UBH1</accession>